<accession>X1NCR4</accession>
<organism evidence="1">
    <name type="scientific">marine sediment metagenome</name>
    <dbReference type="NCBI Taxonomy" id="412755"/>
    <lineage>
        <taxon>unclassified sequences</taxon>
        <taxon>metagenomes</taxon>
        <taxon>ecological metagenomes</taxon>
    </lineage>
</organism>
<dbReference type="AlphaFoldDB" id="X1NCR4"/>
<gene>
    <name evidence="1" type="ORF">S06H3_36071</name>
</gene>
<protein>
    <submittedName>
        <fullName evidence="1">Uncharacterized protein</fullName>
    </submittedName>
</protein>
<feature type="non-terminal residue" evidence="1">
    <location>
        <position position="1"/>
    </location>
</feature>
<evidence type="ECO:0000313" key="1">
    <source>
        <dbReference type="EMBL" id="GAI27956.1"/>
    </source>
</evidence>
<comment type="caution">
    <text evidence="1">The sequence shown here is derived from an EMBL/GenBank/DDBJ whole genome shotgun (WGS) entry which is preliminary data.</text>
</comment>
<sequence length="50" mass="5950">RNVGFLDKNGYIINVKRNSRWEREHLKPLKRMVLESESTKGVRSNLEGYM</sequence>
<proteinExistence type="predicted"/>
<reference evidence="1" key="1">
    <citation type="journal article" date="2014" name="Front. Microbiol.">
        <title>High frequency of phylogenetically diverse reductive dehalogenase-homologous genes in deep subseafloor sedimentary metagenomes.</title>
        <authorList>
            <person name="Kawai M."/>
            <person name="Futagami T."/>
            <person name="Toyoda A."/>
            <person name="Takaki Y."/>
            <person name="Nishi S."/>
            <person name="Hori S."/>
            <person name="Arai W."/>
            <person name="Tsubouchi T."/>
            <person name="Morono Y."/>
            <person name="Uchiyama I."/>
            <person name="Ito T."/>
            <person name="Fujiyama A."/>
            <person name="Inagaki F."/>
            <person name="Takami H."/>
        </authorList>
    </citation>
    <scope>NUCLEOTIDE SEQUENCE</scope>
    <source>
        <strain evidence="1">Expedition CK06-06</strain>
    </source>
</reference>
<name>X1NCR4_9ZZZZ</name>
<dbReference type="EMBL" id="BARV01021818">
    <property type="protein sequence ID" value="GAI27956.1"/>
    <property type="molecule type" value="Genomic_DNA"/>
</dbReference>